<proteinExistence type="predicted"/>
<reference evidence="2 3" key="1">
    <citation type="submission" date="2016-09" db="EMBL/GenBank/DDBJ databases">
        <title>Streptomyces platensis DSM40041, a candidate organism with high potential of specific P450 cytochromes.</title>
        <authorList>
            <person name="Grumaz C."/>
            <person name="Vainshtein Y."/>
            <person name="Kirstahler P."/>
            <person name="Sohn K."/>
        </authorList>
    </citation>
    <scope>NUCLEOTIDE SEQUENCE [LARGE SCALE GENOMIC DNA]</scope>
    <source>
        <strain evidence="2 3">DSM 40041</strain>
    </source>
</reference>
<evidence type="ECO:0000313" key="2">
    <source>
        <dbReference type="EMBL" id="OSY48307.1"/>
    </source>
</evidence>
<sequence length="78" mass="8080">MRKVALHQSGQAPLQIKNLPAQLIDPLGQQAQGGAGSLPDGILHAVVILTIVELRASSDQGRSLQAGSSNASTRRASK</sequence>
<comment type="caution">
    <text evidence="2">The sequence shown here is derived from an EMBL/GenBank/DDBJ whole genome shotgun (WGS) entry which is preliminary data.</text>
</comment>
<gene>
    <name evidence="2" type="ORF">BG653_00184</name>
</gene>
<name>A0ABX3Y5X8_STRPT</name>
<evidence type="ECO:0000256" key="1">
    <source>
        <dbReference type="SAM" id="MobiDB-lite"/>
    </source>
</evidence>
<keyword evidence="3" id="KW-1185">Reference proteome</keyword>
<feature type="region of interest" description="Disordered" evidence="1">
    <location>
        <begin position="58"/>
        <end position="78"/>
    </location>
</feature>
<protein>
    <submittedName>
        <fullName evidence="2">Uncharacterized protein</fullName>
    </submittedName>
</protein>
<dbReference type="Proteomes" id="UP000194225">
    <property type="component" value="Unassembled WGS sequence"/>
</dbReference>
<evidence type="ECO:0000313" key="3">
    <source>
        <dbReference type="Proteomes" id="UP000194225"/>
    </source>
</evidence>
<organism evidence="2 3">
    <name type="scientific">Streptomyces platensis</name>
    <dbReference type="NCBI Taxonomy" id="58346"/>
    <lineage>
        <taxon>Bacteria</taxon>
        <taxon>Bacillati</taxon>
        <taxon>Actinomycetota</taxon>
        <taxon>Actinomycetes</taxon>
        <taxon>Kitasatosporales</taxon>
        <taxon>Streptomycetaceae</taxon>
        <taxon>Streptomyces</taxon>
    </lineage>
</organism>
<dbReference type="EMBL" id="MIGA01000001">
    <property type="protein sequence ID" value="OSY48307.1"/>
    <property type="molecule type" value="Genomic_DNA"/>
</dbReference>
<accession>A0ABX3Y5X8</accession>